<reference evidence="2" key="1">
    <citation type="journal article" date="2021" name="Proc. Natl. Acad. Sci. U.S.A.">
        <title>A Catalog of Tens of Thousands of Viruses from Human Metagenomes Reveals Hidden Associations with Chronic Diseases.</title>
        <authorList>
            <person name="Tisza M.J."/>
            <person name="Buck C.B."/>
        </authorList>
    </citation>
    <scope>NUCLEOTIDE SEQUENCE</scope>
    <source>
        <strain evidence="2">Ct8NQ14</strain>
    </source>
</reference>
<name>A0A8S5PNP1_9CAUD</name>
<protein>
    <submittedName>
        <fullName evidence="2">Uncharacterized protein</fullName>
    </submittedName>
</protein>
<sequence length="47" mass="5394">MKNDSFVQVSHKQEEPRIVTGAIPQSYLIIMLNVMLLTNVRQMGLYS</sequence>
<keyword evidence="1" id="KW-1133">Transmembrane helix</keyword>
<evidence type="ECO:0000313" key="2">
    <source>
        <dbReference type="EMBL" id="DAE08141.1"/>
    </source>
</evidence>
<proteinExistence type="predicted"/>
<feature type="transmembrane region" description="Helical" evidence="1">
    <location>
        <begin position="22"/>
        <end position="40"/>
    </location>
</feature>
<dbReference type="EMBL" id="BK015464">
    <property type="protein sequence ID" value="DAE08141.1"/>
    <property type="molecule type" value="Genomic_DNA"/>
</dbReference>
<evidence type="ECO:0000256" key="1">
    <source>
        <dbReference type="SAM" id="Phobius"/>
    </source>
</evidence>
<organism evidence="2">
    <name type="scientific">Siphoviridae sp. ct8NQ14</name>
    <dbReference type="NCBI Taxonomy" id="2825363"/>
    <lineage>
        <taxon>Viruses</taxon>
        <taxon>Duplodnaviria</taxon>
        <taxon>Heunggongvirae</taxon>
        <taxon>Uroviricota</taxon>
        <taxon>Caudoviricetes</taxon>
    </lineage>
</organism>
<keyword evidence="1" id="KW-0472">Membrane</keyword>
<accession>A0A8S5PNP1</accession>
<keyword evidence="1" id="KW-0812">Transmembrane</keyword>